<dbReference type="InterPro" id="IPR051587">
    <property type="entry name" value="Adhesion_GPCR"/>
</dbReference>
<feature type="coiled-coil region" evidence="28">
    <location>
        <begin position="571"/>
        <end position="623"/>
    </location>
</feature>
<keyword evidence="24" id="KW-0131">Cell cycle</keyword>
<feature type="transmembrane region" description="Helical" evidence="30">
    <location>
        <begin position="1206"/>
        <end position="1232"/>
    </location>
</feature>
<comment type="similarity">
    <text evidence="5">Belongs to the G-protein coupled receptor 2 family. Adhesion G-protein coupled receptor (ADGR) subfamily.</text>
</comment>
<dbReference type="SUPFAM" id="SSF50044">
    <property type="entry name" value="SH3-domain"/>
    <property type="match status" value="3"/>
</dbReference>
<evidence type="ECO:0000313" key="34">
    <source>
        <dbReference type="EMBL" id="MXQ83657.1"/>
    </source>
</evidence>
<evidence type="ECO:0000256" key="19">
    <source>
        <dbReference type="ARBA" id="ARBA00023136"/>
    </source>
</evidence>
<keyword evidence="17" id="KW-0729">SH3-binding</keyword>
<keyword evidence="16 30" id="KW-1133">Transmembrane helix</keyword>
<dbReference type="GO" id="GO:0007189">
    <property type="term" value="P:adenylate cyclase-activating G protein-coupled receptor signaling pathway"/>
    <property type="evidence" value="ECO:0007669"/>
    <property type="project" value="TreeGrafter"/>
</dbReference>
<evidence type="ECO:0000256" key="11">
    <source>
        <dbReference type="ARBA" id="ARBA00022692"/>
    </source>
</evidence>
<evidence type="ECO:0000256" key="4">
    <source>
        <dbReference type="ARBA" id="ARBA00004466"/>
    </source>
</evidence>
<feature type="domain" description="SH3" evidence="31">
    <location>
        <begin position="108"/>
        <end position="167"/>
    </location>
</feature>
<evidence type="ECO:0000256" key="28">
    <source>
        <dbReference type="SAM" id="Coils"/>
    </source>
</evidence>
<feature type="region of interest" description="Disordered" evidence="29">
    <location>
        <begin position="492"/>
        <end position="558"/>
    </location>
</feature>
<dbReference type="PANTHER" id="PTHR45813:SF6">
    <property type="entry name" value="ADHESION G-PROTEIN COUPLED RECEPTOR F2"/>
    <property type="match status" value="1"/>
</dbReference>
<dbReference type="FunFam" id="2.30.30.40:FF:000072">
    <property type="entry name" value="Unconventional Myosin IB"/>
    <property type="match status" value="1"/>
</dbReference>
<feature type="transmembrane region" description="Helical" evidence="30">
    <location>
        <begin position="1169"/>
        <end position="1194"/>
    </location>
</feature>
<evidence type="ECO:0000256" key="26">
    <source>
        <dbReference type="ARBA" id="ARBA00069668"/>
    </source>
</evidence>
<dbReference type="PRINTS" id="PR00452">
    <property type="entry name" value="SH3DOMAIN"/>
</dbReference>
<keyword evidence="9" id="KW-0597">Phosphoprotein</keyword>
<dbReference type="PROSITE" id="PS50261">
    <property type="entry name" value="G_PROTEIN_RECEP_F2_4"/>
    <property type="match status" value="2"/>
</dbReference>
<dbReference type="InterPro" id="IPR057244">
    <property type="entry name" value="GAIN_B"/>
</dbReference>
<evidence type="ECO:0000256" key="12">
    <source>
        <dbReference type="ARBA" id="ARBA00022737"/>
    </source>
</evidence>
<dbReference type="FunFam" id="2.60.220.50:FF:000015">
    <property type="entry name" value="Adhesion G protein-coupled receptor F4"/>
    <property type="match status" value="2"/>
</dbReference>
<dbReference type="PANTHER" id="PTHR45813">
    <property type="entry name" value="IG-LIKE DOMAIN-CONTAINING PROTEIN"/>
    <property type="match status" value="1"/>
</dbReference>
<dbReference type="FunFam" id="2.30.30.40:FF:000094">
    <property type="entry name" value="SH3 domain-containing kinase-binding protein 1"/>
    <property type="match status" value="1"/>
</dbReference>
<evidence type="ECO:0000256" key="1">
    <source>
        <dbReference type="ARBA" id="ARBA00004141"/>
    </source>
</evidence>
<dbReference type="PROSITE" id="PS50221">
    <property type="entry name" value="GAIN_B"/>
    <property type="match status" value="2"/>
</dbReference>
<keyword evidence="7" id="KW-0963">Cytoplasm</keyword>
<evidence type="ECO:0000256" key="27">
    <source>
        <dbReference type="PROSITE-ProRule" id="PRU00192"/>
    </source>
</evidence>
<keyword evidence="21" id="KW-0325">Glycoprotein</keyword>
<feature type="transmembrane region" description="Helical" evidence="30">
    <location>
        <begin position="1252"/>
        <end position="1275"/>
    </location>
</feature>
<dbReference type="InterPro" id="IPR035776">
    <property type="entry name" value="CD2AP_SH_2"/>
</dbReference>
<evidence type="ECO:0000256" key="3">
    <source>
        <dbReference type="ARBA" id="ARBA00004282"/>
    </source>
</evidence>
<evidence type="ECO:0000256" key="20">
    <source>
        <dbReference type="ARBA" id="ARBA00023157"/>
    </source>
</evidence>
<evidence type="ECO:0000256" key="6">
    <source>
        <dbReference type="ARBA" id="ARBA00022443"/>
    </source>
</evidence>
<keyword evidence="23" id="KW-0966">Cell projection</keyword>
<evidence type="ECO:0000256" key="25">
    <source>
        <dbReference type="ARBA" id="ARBA00056655"/>
    </source>
</evidence>
<feature type="region of interest" description="Disordered" evidence="29">
    <location>
        <begin position="227"/>
        <end position="257"/>
    </location>
</feature>
<dbReference type="PRINTS" id="PR00249">
    <property type="entry name" value="GPCRSECRETIN"/>
</dbReference>
<dbReference type="PROSITE" id="PS50002">
    <property type="entry name" value="SH3"/>
    <property type="match status" value="3"/>
</dbReference>
<keyword evidence="6 27" id="KW-0728">SH3 domain</keyword>
<dbReference type="InterPro" id="IPR035775">
    <property type="entry name" value="CD2AP_SH3_1"/>
</dbReference>
<dbReference type="GO" id="GO:0001726">
    <property type="term" value="C:ruffle"/>
    <property type="evidence" value="ECO:0007669"/>
    <property type="project" value="UniProtKB-SubCell"/>
</dbReference>
<feature type="region of interest" description="Disordered" evidence="29">
    <location>
        <begin position="168"/>
        <end position="208"/>
    </location>
</feature>
<comment type="subcellular location">
    <subcellularLocation>
        <location evidence="3">Cell junction</location>
    </subcellularLocation>
    <subcellularLocation>
        <location evidence="4">Cell projection</location>
        <location evidence="4">Ruffle</location>
    </subcellularLocation>
    <subcellularLocation>
        <location evidence="2">Cytoplasm</location>
        <location evidence="2">Cytoskeleton</location>
    </subcellularLocation>
    <subcellularLocation>
        <location evidence="1">Membrane</location>
        <topology evidence="1">Multi-pass membrane protein</topology>
    </subcellularLocation>
</comment>
<keyword evidence="20" id="KW-1015">Disulfide bond</keyword>
<evidence type="ECO:0000256" key="5">
    <source>
        <dbReference type="ARBA" id="ARBA00007343"/>
    </source>
</evidence>
<dbReference type="GO" id="GO:0032991">
    <property type="term" value="C:protein-containing complex"/>
    <property type="evidence" value="ECO:0007669"/>
    <property type="project" value="UniProtKB-ARBA"/>
</dbReference>
<feature type="domain" description="G-protein coupled receptors family 2 profile 2" evidence="33">
    <location>
        <begin position="1170"/>
        <end position="1425"/>
    </location>
</feature>
<dbReference type="Gene3D" id="2.60.220.50">
    <property type="match status" value="2"/>
</dbReference>
<organism evidence="34 35">
    <name type="scientific">Bos mutus</name>
    <name type="common">wild yak</name>
    <dbReference type="NCBI Taxonomy" id="72004"/>
    <lineage>
        <taxon>Eukaryota</taxon>
        <taxon>Metazoa</taxon>
        <taxon>Chordata</taxon>
        <taxon>Craniata</taxon>
        <taxon>Vertebrata</taxon>
        <taxon>Euteleostomi</taxon>
        <taxon>Mammalia</taxon>
        <taxon>Eutheria</taxon>
        <taxon>Laurasiatheria</taxon>
        <taxon>Artiodactyla</taxon>
        <taxon>Ruminantia</taxon>
        <taxon>Pecora</taxon>
        <taxon>Bovidae</taxon>
        <taxon>Bovinae</taxon>
        <taxon>Bos</taxon>
    </lineage>
</organism>
<dbReference type="GO" id="GO:0005856">
    <property type="term" value="C:cytoskeleton"/>
    <property type="evidence" value="ECO:0007669"/>
    <property type="project" value="UniProtKB-SubCell"/>
</dbReference>
<dbReference type="GO" id="GO:0004930">
    <property type="term" value="F:G protein-coupled receptor activity"/>
    <property type="evidence" value="ECO:0007669"/>
    <property type="project" value="InterPro"/>
</dbReference>
<evidence type="ECO:0000256" key="23">
    <source>
        <dbReference type="ARBA" id="ARBA00023273"/>
    </source>
</evidence>
<evidence type="ECO:0000256" key="14">
    <source>
        <dbReference type="ARBA" id="ARBA00022843"/>
    </source>
</evidence>
<gene>
    <name evidence="34" type="ORF">E5288_WYG014764</name>
</gene>
<dbReference type="GO" id="GO:0016020">
    <property type="term" value="C:membrane"/>
    <property type="evidence" value="ECO:0007669"/>
    <property type="project" value="UniProtKB-SubCell"/>
</dbReference>
<evidence type="ECO:0000259" key="33">
    <source>
        <dbReference type="PROSITE" id="PS50261"/>
    </source>
</evidence>
<dbReference type="CDD" id="cd15994">
    <property type="entry name" value="7tmB2_GPR111_115"/>
    <property type="match status" value="2"/>
</dbReference>
<keyword evidence="35" id="KW-1185">Reference proteome</keyword>
<keyword evidence="19 30" id="KW-0472">Membrane</keyword>
<evidence type="ECO:0000256" key="13">
    <source>
        <dbReference type="ARBA" id="ARBA00022776"/>
    </source>
</evidence>
<evidence type="ECO:0000256" key="17">
    <source>
        <dbReference type="ARBA" id="ARBA00023036"/>
    </source>
</evidence>
<feature type="domain" description="SH3" evidence="31">
    <location>
        <begin position="269"/>
        <end position="330"/>
    </location>
</feature>
<keyword evidence="13" id="KW-0498">Mitosis</keyword>
<feature type="compositionally biased region" description="Basic and acidic residues" evidence="29">
    <location>
        <begin position="356"/>
        <end position="379"/>
    </location>
</feature>
<evidence type="ECO:0000259" key="32">
    <source>
        <dbReference type="PROSITE" id="PS50221"/>
    </source>
</evidence>
<feature type="transmembrane region" description="Helical" evidence="30">
    <location>
        <begin position="2062"/>
        <end position="2085"/>
    </location>
</feature>
<keyword evidence="12" id="KW-0677">Repeat</keyword>
<evidence type="ECO:0000256" key="7">
    <source>
        <dbReference type="ARBA" id="ARBA00022490"/>
    </source>
</evidence>
<dbReference type="InterPro" id="IPR036028">
    <property type="entry name" value="SH3-like_dom_sf"/>
</dbReference>
<feature type="transmembrane region" description="Helical" evidence="30">
    <location>
        <begin position="1848"/>
        <end position="1868"/>
    </location>
</feature>
<dbReference type="InterPro" id="IPR000203">
    <property type="entry name" value="GPS"/>
</dbReference>
<dbReference type="GO" id="GO:0051301">
    <property type="term" value="P:cell division"/>
    <property type="evidence" value="ECO:0007669"/>
    <property type="project" value="UniProtKB-KW"/>
</dbReference>
<dbReference type="SMART" id="SM00326">
    <property type="entry name" value="SH3"/>
    <property type="match status" value="3"/>
</dbReference>
<protein>
    <recommendedName>
        <fullName evidence="26">CD2-associated protein</fullName>
    </recommendedName>
</protein>
<comment type="caution">
    <text evidence="34">The sequence shown here is derived from an EMBL/GenBank/DDBJ whole genome shotgun (WGS) entry which is preliminary data.</text>
</comment>
<accession>A0A6B0R3Z4</accession>
<evidence type="ECO:0000256" key="16">
    <source>
        <dbReference type="ARBA" id="ARBA00022989"/>
    </source>
</evidence>
<keyword evidence="8" id="KW-1017">Isopeptide bond</keyword>
<feature type="transmembrane region" description="Helical" evidence="30">
    <location>
        <begin position="1372"/>
        <end position="1395"/>
    </location>
</feature>
<evidence type="ECO:0000256" key="30">
    <source>
        <dbReference type="SAM" id="Phobius"/>
    </source>
</evidence>
<dbReference type="SMART" id="SM00303">
    <property type="entry name" value="GPS"/>
    <property type="match status" value="2"/>
</dbReference>
<dbReference type="CDD" id="cd12053">
    <property type="entry name" value="SH3_CD2AP_1"/>
    <property type="match status" value="1"/>
</dbReference>
<dbReference type="Pfam" id="PF00018">
    <property type="entry name" value="SH3_1"/>
    <property type="match status" value="1"/>
</dbReference>
<sequence length="2123" mass="237532">MVDYIVEYDYDAVHDDELTIRVGEVIRNVRKLQEEGWLEGELNGRRGMFPDNFVKEIKKETESKDDSLPIRRERHGNVANLVQRISTYGLLPGGIQPLPQTKTIKKKTKKRQCKVLFEYIPQNEDELELKVGDIIDISEEVEEGWWSGTLNNKLGLFPSNFVKELEVTDDDTHEAQEDSETALTGPTSPLPFSLGNGTETAPASVTQPKKIRGIGFGDIFKEGSVKLRTRTSSSETEEKKPEKPLITPSLGSKTQSVEITKTDTEGKLKAKEYCRTLFAYEGTNEDELTFKEGEIIQLISKETGETGWWKGELNGKEGVFPDNFAVQINELDKDFPKPKKPPPPAKGPISKPELVGTEKKYFPTKHEEKDEKSVLEQKPSKPAAPLVPPKKPVPPTKANNILRSGAVYPKRPEKPVPPPPPVAKINGDVSTSSSKFEAEPVSKPKLDSEQLPLRPKSVDLDSFTVRSSKETDLVNFDDIASSENLLHLTANRPKMPGRRLPGRFNGAHSPTQSPEKTLKLPKEDDSANLKPFEHKKDSCYSPKPPVHLPTPSSTSKPNTASFLTPLEIKAKVEAENSLDELKAQIVELLCVVEALKKDHGKELDKLRKDLEEEKEMRSNLENGSVENETPEVSELQCAVTYLDAPSFVRLGLDDPQEHLCLSYSVSLVDAQEKLSQHMNYEPQFLLLPRLCHHYNLEMPFQACRLDQMTLDQPSSTHPCFGLTRFPREPPFRAKLTAQRYRSPACWFAVRYGKGKSLTSASPAAGSRSNLPVTNSPVSLASHVARKATVLKTMTQMLLLLLYCFVFLLATESCRTLCQASSKSKEQVSTRPHGECRGTCVDNSYCSQPCPPDTPGDMGFLCRQKKWHKVTESCRTLTAFNIFEADSNSVQTFGGSKINEYTNKPETITDLLMEKCPQNLSCVIRNIQKSPRIPGNIALIVQLLHNISTVPMTDVDETKMKSYSIMANHILNSKSISNWTFIPERNSSCVLLHSVNSFARKLFVNKHPIEIADIFIHTVGTILSRDNAGKNFTFSMRVNDTRDVTGKVSISREELQEVPSPSRAVSIAFPTLGAILEASVLESITVNGLVLSVILPKELERISLIFEKISKSEDRRAQCAGWHSVESRWDHRVCQKIQENSQQVVCKCSPSKTFTSFSILMAPHVLQSPILIYITYIGLGVSICSLILCLSIEALVWGQVTKTEISYLRHVCIANIATTLLMADVWFIVASFLSGPTRHHSACVAATFFVHFFYLSVFFWMLAKALLILYGILIVFHTLPKSVLVAALFSVGYGCPLLIASITVAATEPGKGYLRPEACWLNWDMTKALLAFVVPALAIVVVNLVTVTLVIVKTRRAAIGSSMFQEVRAIVRISKNIAILTPLLGLTWGFGIATVLNDSSLAFHIIFSLLNAFQGFFILVFGTILDPKIRDALKDRINSAQWISRISEVKPSRSFLYLKFDEVTATLEFLAPGVLLKPSPNTFASEREKTRDGDVYSRTPTFTERLRKQKYNNQKELKDNFKQEDNLEAFLMEINFRVLKENPRLEEFKDSNSASRLSVAAPSITLHILDYQTPEPIRSVAQGIQKNCPLDYACIINAVKSSEATSGNIAFIVELLKNISTDLSDNVTREKMKSYSKVANHILDPAVIPNWAFIPDKNVSSDLLQSVNWFARQLHIQNEPEHIVDEFFIQTKGFPINNNTSERSLRFSMSLNNTVEGILGIIEIPRQELWKLPPDASQAVGIAFPTLGAVLKEAHLENTRLPRLVNGLVLSVILPEKLEQILLTFEKINKSQNARAKCVGWHSRKRRWDENVCETKLDTKNRVQCRCNYTNVMMSFSILMSPISVDNKVLDYITCIGLSVSILSLILCLMIEATVWSRVVMTDISYMRHVCIVNIAVSLLTANVWFILGSNFNKKAQDYNWCVAVTFFSHFFYLCLFFWMLFKALLIIYGLLVVFRRMMKSRMMAIGFAIGYGCPLVIAATTVAITVPGKGYVRRGACWLNWDDTKALLAFAVPALRPSIGSSKSQDVAIILRISKNVAILTPLLGLTWGFGIATLIEGTSLTFHIIFALLNAFQGFFILLFGTIMDHKIRDALRMRMSSLKGQSRVAENASLSPTYGSKLMNH</sequence>
<evidence type="ECO:0000256" key="8">
    <source>
        <dbReference type="ARBA" id="ARBA00022499"/>
    </source>
</evidence>
<dbReference type="Pfam" id="PF00002">
    <property type="entry name" value="7tm_2"/>
    <property type="match status" value="3"/>
</dbReference>
<dbReference type="Gene3D" id="2.30.30.40">
    <property type="entry name" value="SH3 Domains"/>
    <property type="match status" value="3"/>
</dbReference>
<evidence type="ECO:0000256" key="9">
    <source>
        <dbReference type="ARBA" id="ARBA00022553"/>
    </source>
</evidence>
<keyword evidence="22" id="KW-0206">Cytoskeleton</keyword>
<keyword evidence="11 30" id="KW-0812">Transmembrane</keyword>
<feature type="compositionally biased region" description="Basic and acidic residues" evidence="29">
    <location>
        <begin position="436"/>
        <end position="448"/>
    </location>
</feature>
<evidence type="ECO:0000256" key="18">
    <source>
        <dbReference type="ARBA" id="ARBA00023054"/>
    </source>
</evidence>
<evidence type="ECO:0000256" key="24">
    <source>
        <dbReference type="ARBA" id="ARBA00023306"/>
    </source>
</evidence>
<name>A0A6B0R3Z4_9CETA</name>
<evidence type="ECO:0000256" key="21">
    <source>
        <dbReference type="ARBA" id="ARBA00023180"/>
    </source>
</evidence>
<keyword evidence="14" id="KW-0832">Ubl conjugation</keyword>
<keyword evidence="18 28" id="KW-0175">Coiled coil</keyword>
<dbReference type="InterPro" id="IPR000832">
    <property type="entry name" value="GPCR_2_secretin-like"/>
</dbReference>
<dbReference type="InterPro" id="IPR017981">
    <property type="entry name" value="GPCR_2-like_7TM"/>
</dbReference>
<feature type="transmembrane region" description="Helical" evidence="30">
    <location>
        <begin position="1401"/>
        <end position="1424"/>
    </location>
</feature>
<dbReference type="Pfam" id="PF01825">
    <property type="entry name" value="GPS"/>
    <property type="match status" value="2"/>
</dbReference>
<dbReference type="GO" id="GO:0070161">
    <property type="term" value="C:anchoring junction"/>
    <property type="evidence" value="ECO:0007669"/>
    <property type="project" value="UniProtKB-SubCell"/>
</dbReference>
<feature type="compositionally biased region" description="Polar residues" evidence="29">
    <location>
        <begin position="195"/>
        <end position="207"/>
    </location>
</feature>
<dbReference type="Proteomes" id="UP000322234">
    <property type="component" value="Unassembled WGS sequence"/>
</dbReference>
<dbReference type="InterPro" id="IPR035777">
    <property type="entry name" value="CD2AP_SH3_3"/>
</dbReference>
<feature type="domain" description="G-protein coupled receptors family 2 profile 2" evidence="33">
    <location>
        <begin position="1849"/>
        <end position="2086"/>
    </location>
</feature>
<keyword evidence="15" id="KW-0965">Cell junction</keyword>
<feature type="transmembrane region" description="Helical" evidence="30">
    <location>
        <begin position="2037"/>
        <end position="2056"/>
    </location>
</feature>
<dbReference type="FunFam" id="1.20.1070.10:FF:000058">
    <property type="entry name" value="Adhesion G protein-coupled receptor F5"/>
    <property type="match status" value="2"/>
</dbReference>
<dbReference type="InterPro" id="IPR001452">
    <property type="entry name" value="SH3_domain"/>
</dbReference>
<dbReference type="GO" id="GO:0007166">
    <property type="term" value="P:cell surface receptor signaling pathway"/>
    <property type="evidence" value="ECO:0007669"/>
    <property type="project" value="InterPro"/>
</dbReference>
<feature type="domain" description="GAIN-B" evidence="32">
    <location>
        <begin position="1694"/>
        <end position="1845"/>
    </location>
</feature>
<feature type="region of interest" description="Disordered" evidence="29">
    <location>
        <begin position="333"/>
        <end position="453"/>
    </location>
</feature>
<feature type="domain" description="GAIN-B" evidence="32">
    <location>
        <begin position="1023"/>
        <end position="1166"/>
    </location>
</feature>
<feature type="compositionally biased region" description="Basic and acidic residues" evidence="29">
    <location>
        <begin position="516"/>
        <end position="538"/>
    </location>
</feature>
<evidence type="ECO:0000259" key="31">
    <source>
        <dbReference type="PROSITE" id="PS50002"/>
    </source>
</evidence>
<feature type="transmembrane region" description="Helical" evidence="30">
    <location>
        <begin position="1927"/>
        <end position="1953"/>
    </location>
</feature>
<feature type="transmembrane region" description="Helical" evidence="30">
    <location>
        <begin position="1282"/>
        <end position="1305"/>
    </location>
</feature>
<dbReference type="CDD" id="cd12054">
    <property type="entry name" value="SH3_CD2AP_2"/>
    <property type="match status" value="1"/>
</dbReference>
<dbReference type="Pfam" id="PF14604">
    <property type="entry name" value="SH3_9"/>
    <property type="match status" value="2"/>
</dbReference>
<feature type="transmembrane region" description="Helical" evidence="30">
    <location>
        <begin position="1965"/>
        <end position="1986"/>
    </location>
</feature>
<evidence type="ECO:0000256" key="10">
    <source>
        <dbReference type="ARBA" id="ARBA00022618"/>
    </source>
</evidence>
<dbReference type="CDD" id="cd12056">
    <property type="entry name" value="SH3_CD2AP_3"/>
    <property type="match status" value="1"/>
</dbReference>
<feature type="compositionally biased region" description="Pro residues" evidence="29">
    <location>
        <begin position="385"/>
        <end position="395"/>
    </location>
</feature>
<keyword evidence="10" id="KW-0132">Cell division</keyword>
<feature type="compositionally biased region" description="Acidic residues" evidence="29">
    <location>
        <begin position="168"/>
        <end position="180"/>
    </location>
</feature>
<dbReference type="FunFam" id="2.30.30.40:FF:000112">
    <property type="entry name" value="SH3 domain-containing kinase-binding protein 1"/>
    <property type="match status" value="1"/>
</dbReference>
<evidence type="ECO:0000256" key="15">
    <source>
        <dbReference type="ARBA" id="ARBA00022949"/>
    </source>
</evidence>
<evidence type="ECO:0000313" key="35">
    <source>
        <dbReference type="Proteomes" id="UP000322234"/>
    </source>
</evidence>
<comment type="function">
    <text evidence="25">Seems to act as an adapter protein between membrane proteins and the actin cytoskeleton. In collaboration with CBLC, modulates the rate of RET turnover and may act as regulatory checkpoint that limits the potency of GDNF on neuronal survival. Controls CBLC function, converting it from an inhibitor to a promoter of RET degradation. May play a role in receptor clustering and cytoskeletal polarity in the junction between T-cell and antigen-presenting cell. May anchor the podocyte slit diaphragm to the actin cytoskeleton in renal glomerolus. Also required for cytokinesis. Plays a role in epithelial cell junctions formation.</text>
</comment>
<dbReference type="Gene3D" id="1.20.1070.10">
    <property type="entry name" value="Rhodopsin 7-helix transmembrane proteins"/>
    <property type="match status" value="2"/>
</dbReference>
<reference evidence="34" key="1">
    <citation type="submission" date="2019-10" db="EMBL/GenBank/DDBJ databases">
        <title>The sequence and de novo assembly of the wild yak genome.</title>
        <authorList>
            <person name="Liu Y."/>
        </authorList>
    </citation>
    <scope>NUCLEOTIDE SEQUENCE [LARGE SCALE GENOMIC DNA]</scope>
    <source>
        <strain evidence="34">WY2019</strain>
    </source>
</reference>
<feature type="domain" description="SH3" evidence="31">
    <location>
        <begin position="1"/>
        <end position="59"/>
    </location>
</feature>
<dbReference type="EMBL" id="VBQZ03000017">
    <property type="protein sequence ID" value="MXQ83657.1"/>
    <property type="molecule type" value="Genomic_DNA"/>
</dbReference>
<dbReference type="InterPro" id="IPR046338">
    <property type="entry name" value="GAIN_dom_sf"/>
</dbReference>
<evidence type="ECO:0000256" key="22">
    <source>
        <dbReference type="ARBA" id="ARBA00023212"/>
    </source>
</evidence>
<feature type="transmembrane region" description="Helical" evidence="30">
    <location>
        <begin position="1328"/>
        <end position="1351"/>
    </location>
</feature>
<proteinExistence type="inferred from homology"/>
<feature type="transmembrane region" description="Helical" evidence="30">
    <location>
        <begin position="1889"/>
        <end position="1907"/>
    </location>
</feature>
<evidence type="ECO:0000256" key="29">
    <source>
        <dbReference type="SAM" id="MobiDB-lite"/>
    </source>
</evidence>
<evidence type="ECO:0000256" key="2">
    <source>
        <dbReference type="ARBA" id="ARBA00004245"/>
    </source>
</evidence>
<dbReference type="GO" id="GO:0017124">
    <property type="term" value="F:SH3 domain binding"/>
    <property type="evidence" value="ECO:0007669"/>
    <property type="project" value="UniProtKB-KW"/>
</dbReference>